<dbReference type="AlphaFoldDB" id="A0AA37IZM5"/>
<sequence>MKRWVGFSLLLSVLLGAARWADLLLWTDSATGLCTVGSVWWRYGGLALASAFALLAGRKAGGSAEPLLCRRPAAGVPALMAGVLFGLTGAQRLLLSVASPGVGTLLRTVLELLCGGWLLCLGWFWLAGEKSRPTRKIGWAIAGSILFYWTVLERFMLNSSSWHRVGPTAAVWQQLTALLFLAALVRALYLPGQPKLGAVCGSGLLAFCLCLCWGLPQAAVRWAAGELSGPALWFELGLCAVGALGAVCAIVCIKNTPKAENARQDG</sequence>
<dbReference type="RefSeq" id="WP_238317463.1">
    <property type="nucleotide sequence ID" value="NZ_BQKV01000074.1"/>
</dbReference>
<feature type="transmembrane region" description="Helical" evidence="1">
    <location>
        <begin position="231"/>
        <end position="253"/>
    </location>
</feature>
<dbReference type="EMBL" id="BQKV01000074">
    <property type="protein sequence ID" value="GJN65210.1"/>
    <property type="molecule type" value="Genomic_DNA"/>
</dbReference>
<feature type="transmembrane region" description="Helical" evidence="1">
    <location>
        <begin position="104"/>
        <end position="125"/>
    </location>
</feature>
<accession>A0AA37IZM5</accession>
<evidence type="ECO:0000313" key="2">
    <source>
        <dbReference type="EMBL" id="GJN65210.1"/>
    </source>
</evidence>
<gene>
    <name evidence="2" type="ORF">JCM17207_18350</name>
</gene>
<dbReference type="Proteomes" id="UP001055185">
    <property type="component" value="Unassembled WGS sequence"/>
</dbReference>
<keyword evidence="3" id="KW-1185">Reference proteome</keyword>
<organism evidence="2 3">
    <name type="scientific">Faecalibacterium gallinarum</name>
    <dbReference type="NCBI Taxonomy" id="2903556"/>
    <lineage>
        <taxon>Bacteria</taxon>
        <taxon>Bacillati</taxon>
        <taxon>Bacillota</taxon>
        <taxon>Clostridia</taxon>
        <taxon>Eubacteriales</taxon>
        <taxon>Oscillospiraceae</taxon>
        <taxon>Faecalibacterium</taxon>
    </lineage>
</organism>
<evidence type="ECO:0000313" key="3">
    <source>
        <dbReference type="Proteomes" id="UP001055185"/>
    </source>
</evidence>
<evidence type="ECO:0000256" key="1">
    <source>
        <dbReference type="SAM" id="Phobius"/>
    </source>
</evidence>
<protein>
    <submittedName>
        <fullName evidence="2">Uncharacterized protein</fullName>
    </submittedName>
</protein>
<feature type="transmembrane region" description="Helical" evidence="1">
    <location>
        <begin position="137"/>
        <end position="157"/>
    </location>
</feature>
<name>A0AA37IZM5_9FIRM</name>
<keyword evidence="1" id="KW-0472">Membrane</keyword>
<keyword evidence="1" id="KW-0812">Transmembrane</keyword>
<feature type="transmembrane region" description="Helical" evidence="1">
    <location>
        <begin position="40"/>
        <end position="57"/>
    </location>
</feature>
<keyword evidence="1" id="KW-1133">Transmembrane helix</keyword>
<proteinExistence type="predicted"/>
<feature type="transmembrane region" description="Helical" evidence="1">
    <location>
        <begin position="169"/>
        <end position="189"/>
    </location>
</feature>
<feature type="transmembrane region" description="Helical" evidence="1">
    <location>
        <begin position="78"/>
        <end position="98"/>
    </location>
</feature>
<comment type="caution">
    <text evidence="2">The sequence shown here is derived from an EMBL/GenBank/DDBJ whole genome shotgun (WGS) entry which is preliminary data.</text>
</comment>
<reference evidence="2" key="1">
    <citation type="journal article" date="2022" name="Int. J. Syst. Evol. Microbiol.">
        <title>Genome-based, phenotypic and chemotaxonomic classification of Faecalibacterium strains: proposal of three novel species Faecalibacterium duncaniae sp. nov., Faecalibacterium hattorii sp. nov. and Faecalibacterium gallinarum sp. nov. .</title>
        <authorList>
            <person name="Sakamoto M."/>
            <person name="Sakurai N."/>
            <person name="Tanno H."/>
            <person name="Iino T."/>
            <person name="Ohkuma M."/>
            <person name="Endo A."/>
        </authorList>
    </citation>
    <scope>NUCLEOTIDE SEQUENCE</scope>
    <source>
        <strain evidence="2">JCM 17207</strain>
    </source>
</reference>
<feature type="transmembrane region" description="Helical" evidence="1">
    <location>
        <begin position="196"/>
        <end position="219"/>
    </location>
</feature>